<accession>A0A2N5RW14</accession>
<dbReference type="AlphaFoldDB" id="A0A2N5RW14"/>
<protein>
    <submittedName>
        <fullName evidence="1">Uncharacterized protein</fullName>
    </submittedName>
</protein>
<evidence type="ECO:0000313" key="2">
    <source>
        <dbReference type="Proteomes" id="UP000235392"/>
    </source>
</evidence>
<evidence type="ECO:0000313" key="1">
    <source>
        <dbReference type="EMBL" id="PLW05178.1"/>
    </source>
</evidence>
<dbReference type="EMBL" id="PGCI01001384">
    <property type="protein sequence ID" value="PLW05178.1"/>
    <property type="molecule type" value="Genomic_DNA"/>
</dbReference>
<sequence length="188" mass="19972">MCKYLLARRELLAQASVYLPAGSSQRAGVYLLAESSQRAGVYLLAESSQRAGVYLLSKTSQRAGVYLLAESCQHAGGYLLAESLQQAGTARKSGSDGCIRVFIGCGHPIQTRARATDDSLGGARPSLNRMAASDNNSDAAIRANFSGSESSQRAGVYLLAESLQRAGVYLLAKSLQRQVHSCLLGLKK</sequence>
<proteinExistence type="predicted"/>
<gene>
    <name evidence="1" type="ORF">PCASD_26075</name>
</gene>
<organism evidence="1 2">
    <name type="scientific">Puccinia coronata f. sp. avenae</name>
    <dbReference type="NCBI Taxonomy" id="200324"/>
    <lineage>
        <taxon>Eukaryota</taxon>
        <taxon>Fungi</taxon>
        <taxon>Dikarya</taxon>
        <taxon>Basidiomycota</taxon>
        <taxon>Pucciniomycotina</taxon>
        <taxon>Pucciniomycetes</taxon>
        <taxon>Pucciniales</taxon>
        <taxon>Pucciniaceae</taxon>
        <taxon>Puccinia</taxon>
    </lineage>
</organism>
<name>A0A2N5RW14_9BASI</name>
<dbReference type="Proteomes" id="UP000235392">
    <property type="component" value="Unassembled WGS sequence"/>
</dbReference>
<comment type="caution">
    <text evidence="1">The sequence shown here is derived from an EMBL/GenBank/DDBJ whole genome shotgun (WGS) entry which is preliminary data.</text>
</comment>
<reference evidence="1 2" key="1">
    <citation type="submission" date="2017-11" db="EMBL/GenBank/DDBJ databases">
        <title>De novo assembly and phasing of dikaryotic genomes from two isolates of Puccinia coronata f. sp. avenae, the causal agent of oat crown rust.</title>
        <authorList>
            <person name="Miller M.E."/>
            <person name="Zhang Y."/>
            <person name="Omidvar V."/>
            <person name="Sperschneider J."/>
            <person name="Schwessinger B."/>
            <person name="Raley C."/>
            <person name="Palmer J.M."/>
            <person name="Garnica D."/>
            <person name="Upadhyaya N."/>
            <person name="Rathjen J."/>
            <person name="Taylor J.M."/>
            <person name="Park R.F."/>
            <person name="Dodds P.N."/>
            <person name="Hirsch C.D."/>
            <person name="Kianian S.F."/>
            <person name="Figueroa M."/>
        </authorList>
    </citation>
    <scope>NUCLEOTIDE SEQUENCE [LARGE SCALE GENOMIC DNA]</scope>
    <source>
        <strain evidence="1">12SD80</strain>
    </source>
</reference>